<dbReference type="Pfam" id="PF13714">
    <property type="entry name" value="PEP_mutase"/>
    <property type="match status" value="1"/>
</dbReference>
<protein>
    <submittedName>
        <fullName evidence="2">Isocitrate lyase/phosphoenolpyruvate mutase family protein</fullName>
    </submittedName>
</protein>
<gene>
    <name evidence="2" type="ORF">GCB20_25035</name>
</gene>
<comment type="caution">
    <text evidence="2">The sequence shown here is derived from an EMBL/GenBank/DDBJ whole genome shotgun (WGS) entry which is preliminary data.</text>
</comment>
<dbReference type="PANTHER" id="PTHR42905:SF16">
    <property type="entry name" value="CARBOXYPHOSPHONOENOLPYRUVATE PHOSPHONOMUTASE-LIKE PROTEIN (AFU_ORTHOLOGUE AFUA_5G07230)"/>
    <property type="match status" value="1"/>
</dbReference>
<dbReference type="InterPro" id="IPR039556">
    <property type="entry name" value="ICL/PEPM"/>
</dbReference>
<dbReference type="Gene3D" id="3.20.20.60">
    <property type="entry name" value="Phosphoenolpyruvate-binding domains"/>
    <property type="match status" value="1"/>
</dbReference>
<evidence type="ECO:0000256" key="1">
    <source>
        <dbReference type="ARBA" id="ARBA00022723"/>
    </source>
</evidence>
<dbReference type="InterPro" id="IPR040442">
    <property type="entry name" value="Pyrv_kinase-like_dom_sf"/>
</dbReference>
<keyword evidence="2" id="KW-0456">Lyase</keyword>
<evidence type="ECO:0000313" key="2">
    <source>
        <dbReference type="EMBL" id="EDF8922167.1"/>
    </source>
</evidence>
<dbReference type="CDD" id="cd00377">
    <property type="entry name" value="ICL_PEPM"/>
    <property type="match status" value="1"/>
</dbReference>
<reference evidence="2" key="1">
    <citation type="submission" date="2019-10" db="EMBL/GenBank/DDBJ databases">
        <authorList>
            <consortium name="PulseNet: The National Subtyping Network for Foodborne Disease Surveillance"/>
            <person name="Tarr C.L."/>
            <person name="Trees E."/>
            <person name="Katz L.S."/>
            <person name="Carleton-Romer H.A."/>
            <person name="Stroika S."/>
            <person name="Kucerova Z."/>
            <person name="Roache K.F."/>
            <person name="Sabol A.L."/>
            <person name="Besser J."/>
            <person name="Gerner-Smidt P."/>
        </authorList>
    </citation>
    <scope>NUCLEOTIDE SEQUENCE</scope>
    <source>
        <strain evidence="2">PNUSAS108628</strain>
    </source>
</reference>
<organism evidence="2">
    <name type="scientific">Salmonella enterica</name>
    <name type="common">Salmonella choleraesuis</name>
    <dbReference type="NCBI Taxonomy" id="28901"/>
    <lineage>
        <taxon>Bacteria</taxon>
        <taxon>Pseudomonadati</taxon>
        <taxon>Pseudomonadota</taxon>
        <taxon>Gammaproteobacteria</taxon>
        <taxon>Enterobacterales</taxon>
        <taxon>Enterobacteriaceae</taxon>
        <taxon>Salmonella</taxon>
    </lineage>
</organism>
<dbReference type="GO" id="GO:0016829">
    <property type="term" value="F:lyase activity"/>
    <property type="evidence" value="ECO:0007669"/>
    <property type="project" value="UniProtKB-KW"/>
</dbReference>
<dbReference type="SUPFAM" id="SSF51621">
    <property type="entry name" value="Phosphoenolpyruvate/pyruvate domain"/>
    <property type="match status" value="1"/>
</dbReference>
<proteinExistence type="predicted"/>
<dbReference type="InterPro" id="IPR015813">
    <property type="entry name" value="Pyrv/PenolPyrv_kinase-like_dom"/>
</dbReference>
<dbReference type="EMBL" id="AAMCFY010000245">
    <property type="protein sequence ID" value="EDF8922167.1"/>
    <property type="molecule type" value="Genomic_DNA"/>
</dbReference>
<keyword evidence="1" id="KW-0479">Metal-binding</keyword>
<accession>A0A629KGF0</accession>
<name>A0A629KGF0_SALER</name>
<dbReference type="PANTHER" id="PTHR42905">
    <property type="entry name" value="PHOSPHOENOLPYRUVATE CARBOXYLASE"/>
    <property type="match status" value="1"/>
</dbReference>
<sequence>MNFFELHRQTKPLLMANVWDALSVQAAETAGYDALGTSSAAIAAMYGYEDGEGISFTELKHLITRLQAVSRLPLSVDLEAGYSESTERVVENIIDLSSLGIVGINIEDSIVQNGNRTLVDMHFFGSKIQSIREGLKENNISIFINVRTDTFLLKCKNALEETINRGKYYANHGADGLFVPCIVNEDDITMVIKEVCLPLNVMCMPDLPSFNTLSDLGVKRISMGNFVHEKSQYYLKDILLNIHLKQSFDMVFNHENNG</sequence>
<keyword evidence="2" id="KW-0670">Pyruvate</keyword>
<dbReference type="GO" id="GO:0046872">
    <property type="term" value="F:metal ion binding"/>
    <property type="evidence" value="ECO:0007669"/>
    <property type="project" value="UniProtKB-KW"/>
</dbReference>
<dbReference type="AlphaFoldDB" id="A0A629KGF0"/>